<evidence type="ECO:0000256" key="1">
    <source>
        <dbReference type="ARBA" id="ARBA00004123"/>
    </source>
</evidence>
<dbReference type="GO" id="GO:0000976">
    <property type="term" value="F:transcription cis-regulatory region binding"/>
    <property type="evidence" value="ECO:0007669"/>
    <property type="project" value="InterPro"/>
</dbReference>
<comment type="caution">
    <text evidence="7">The sequence shown here is derived from an EMBL/GenBank/DDBJ whole genome shotgun (WGS) entry which is preliminary data.</text>
</comment>
<gene>
    <name evidence="7" type="ORF">MAM_00786</name>
</gene>
<dbReference type="CDD" id="cd14688">
    <property type="entry name" value="bZIP_YAP"/>
    <property type="match status" value="1"/>
</dbReference>
<dbReference type="InterPro" id="IPR050936">
    <property type="entry name" value="AP-1-like"/>
</dbReference>
<proteinExistence type="inferred from homology"/>
<evidence type="ECO:0000256" key="5">
    <source>
        <dbReference type="SAM" id="MobiDB-lite"/>
    </source>
</evidence>
<dbReference type="Gene3D" id="1.10.238.100">
    <property type="entry name" value="YAP1 redox domain. Chain B"/>
    <property type="match status" value="1"/>
</dbReference>
<keyword evidence="8" id="KW-1185">Reference proteome</keyword>
<dbReference type="Proteomes" id="UP000030816">
    <property type="component" value="Unassembled WGS sequence"/>
</dbReference>
<dbReference type="HOGENOM" id="CLU_011807_0_0_1"/>
<evidence type="ECO:0000256" key="3">
    <source>
        <dbReference type="ARBA" id="ARBA00023242"/>
    </source>
</evidence>
<reference evidence="7 8" key="1">
    <citation type="journal article" date="2014" name="Proc. Natl. Acad. Sci. U.S.A.">
        <title>Trajectory and genomic determinants of fungal-pathogen speciation and host adaptation.</title>
        <authorList>
            <person name="Hu X."/>
            <person name="Xiao G."/>
            <person name="Zheng P."/>
            <person name="Shang Y."/>
            <person name="Su Y."/>
            <person name="Zhang X."/>
            <person name="Liu X."/>
            <person name="Zhan S."/>
            <person name="St Leger R.J."/>
            <person name="Wang C."/>
        </authorList>
    </citation>
    <scope>NUCLEOTIDE SEQUENCE [LARGE SCALE GENOMIC DNA]</scope>
    <source>
        <strain evidence="7 8">ARSEF 1941</strain>
    </source>
</reference>
<dbReference type="EMBL" id="AZHE01000001">
    <property type="protein sequence ID" value="KHO01785.1"/>
    <property type="molecule type" value="Genomic_DNA"/>
</dbReference>
<evidence type="ECO:0000313" key="8">
    <source>
        <dbReference type="Proteomes" id="UP000030816"/>
    </source>
</evidence>
<feature type="compositionally biased region" description="Polar residues" evidence="5">
    <location>
        <begin position="277"/>
        <end position="302"/>
    </location>
</feature>
<dbReference type="Pfam" id="PF08601">
    <property type="entry name" value="PAP1"/>
    <property type="match status" value="2"/>
</dbReference>
<dbReference type="GeneID" id="63735241"/>
<feature type="compositionally biased region" description="Basic and acidic residues" evidence="5">
    <location>
        <begin position="112"/>
        <end position="121"/>
    </location>
</feature>
<dbReference type="SUPFAM" id="SSF111430">
    <property type="entry name" value="YAP1 redox domain"/>
    <property type="match status" value="1"/>
</dbReference>
<dbReference type="AlphaFoldDB" id="A0A0B2X8F0"/>
<dbReference type="InterPro" id="IPR013910">
    <property type="entry name" value="TF_PAP1"/>
</dbReference>
<dbReference type="InterPro" id="IPR004827">
    <property type="entry name" value="bZIP"/>
</dbReference>
<accession>A0A0B2X8F0</accession>
<dbReference type="GO" id="GO:0005737">
    <property type="term" value="C:cytoplasm"/>
    <property type="evidence" value="ECO:0007669"/>
    <property type="project" value="UniProtKB-SubCell"/>
</dbReference>
<feature type="compositionally biased region" description="Low complexity" evidence="5">
    <location>
        <begin position="265"/>
        <end position="276"/>
    </location>
</feature>
<feature type="region of interest" description="Disordered" evidence="5">
    <location>
        <begin position="94"/>
        <end position="183"/>
    </location>
</feature>
<evidence type="ECO:0000313" key="7">
    <source>
        <dbReference type="EMBL" id="KHO01785.1"/>
    </source>
</evidence>
<keyword evidence="3" id="KW-0539">Nucleus</keyword>
<feature type="region of interest" description="Disordered" evidence="5">
    <location>
        <begin position="259"/>
        <end position="302"/>
    </location>
</feature>
<dbReference type="OrthoDB" id="5380163at2759"/>
<dbReference type="Gene3D" id="1.20.5.170">
    <property type="match status" value="1"/>
</dbReference>
<dbReference type="InterPro" id="IPR023167">
    <property type="entry name" value="Yap1_redox_dom_sf"/>
</dbReference>
<comment type="subcellular location">
    <subcellularLocation>
        <location evidence="2">Cytoplasm</location>
    </subcellularLocation>
    <subcellularLocation>
        <location evidence="1">Nucleus</location>
    </subcellularLocation>
</comment>
<evidence type="ECO:0000259" key="6">
    <source>
        <dbReference type="PROSITE" id="PS50217"/>
    </source>
</evidence>
<dbReference type="GO" id="GO:0001228">
    <property type="term" value="F:DNA-binding transcription activator activity, RNA polymerase II-specific"/>
    <property type="evidence" value="ECO:0007669"/>
    <property type="project" value="TreeGrafter"/>
</dbReference>
<protein>
    <submittedName>
        <fullName evidence="7">AP-1-like protein</fullName>
    </submittedName>
</protein>
<feature type="compositionally biased region" description="Polar residues" evidence="5">
    <location>
        <begin position="358"/>
        <end position="371"/>
    </location>
</feature>
<organism evidence="7 8">
    <name type="scientific">Metarhizium album (strain ARSEF 1941)</name>
    <dbReference type="NCBI Taxonomy" id="1081103"/>
    <lineage>
        <taxon>Eukaryota</taxon>
        <taxon>Fungi</taxon>
        <taxon>Dikarya</taxon>
        <taxon>Ascomycota</taxon>
        <taxon>Pezizomycotina</taxon>
        <taxon>Sordariomycetes</taxon>
        <taxon>Hypocreomycetidae</taxon>
        <taxon>Hypocreales</taxon>
        <taxon>Clavicipitaceae</taxon>
        <taxon>Metarhizium</taxon>
    </lineage>
</organism>
<dbReference type="PANTHER" id="PTHR40621:SF6">
    <property type="entry name" value="AP-1-LIKE TRANSCRIPTION FACTOR YAP1-RELATED"/>
    <property type="match status" value="1"/>
</dbReference>
<dbReference type="FunFam" id="1.20.5.170:FF:000067">
    <property type="entry name" value="BZIP transcription factor"/>
    <property type="match status" value="1"/>
</dbReference>
<dbReference type="PROSITE" id="PS00036">
    <property type="entry name" value="BZIP_BASIC"/>
    <property type="match status" value="1"/>
</dbReference>
<dbReference type="InterPro" id="IPR046347">
    <property type="entry name" value="bZIP_sf"/>
</dbReference>
<dbReference type="SUPFAM" id="SSF57959">
    <property type="entry name" value="Leucine zipper domain"/>
    <property type="match status" value="1"/>
</dbReference>
<feature type="compositionally biased region" description="Low complexity" evidence="5">
    <location>
        <begin position="340"/>
        <end position="357"/>
    </location>
</feature>
<feature type="compositionally biased region" description="Basic and acidic residues" evidence="5">
    <location>
        <begin position="170"/>
        <end position="183"/>
    </location>
</feature>
<dbReference type="GO" id="GO:0090575">
    <property type="term" value="C:RNA polymerase II transcription regulator complex"/>
    <property type="evidence" value="ECO:0007669"/>
    <property type="project" value="TreeGrafter"/>
</dbReference>
<dbReference type="RefSeq" id="XP_040682850.1">
    <property type="nucleotide sequence ID" value="XM_040819585.1"/>
</dbReference>
<feature type="domain" description="BZIP" evidence="6">
    <location>
        <begin position="154"/>
        <end position="217"/>
    </location>
</feature>
<dbReference type="Pfam" id="PF00170">
    <property type="entry name" value="bZIP_1"/>
    <property type="match status" value="1"/>
</dbReference>
<name>A0A0B2X8F0_METAS</name>
<dbReference type="SMART" id="SM00338">
    <property type="entry name" value="BRLZ"/>
    <property type="match status" value="1"/>
</dbReference>
<dbReference type="STRING" id="1081103.A0A0B2X8F0"/>
<evidence type="ECO:0000256" key="4">
    <source>
        <dbReference type="ARBA" id="ARBA00038132"/>
    </source>
</evidence>
<dbReference type="GO" id="GO:0034599">
    <property type="term" value="P:cellular response to oxidative stress"/>
    <property type="evidence" value="ECO:0007669"/>
    <property type="project" value="UniProtKB-ARBA"/>
</dbReference>
<feature type="compositionally biased region" description="Basic and acidic residues" evidence="5">
    <location>
        <begin position="133"/>
        <end position="144"/>
    </location>
</feature>
<feature type="region of interest" description="Disordered" evidence="5">
    <location>
        <begin position="34"/>
        <end position="66"/>
    </location>
</feature>
<evidence type="ECO:0000256" key="2">
    <source>
        <dbReference type="ARBA" id="ARBA00004496"/>
    </source>
</evidence>
<sequence>MASGADGGGSLPPNFFLTPQQQTLLFAALNANKPQTSASPPVKGLSMSPGSFQSSPMQNVDNSAFQDSPYLDNIDYDFGDSSFDFSFAGNGGEQANMMGDNAGTVASDSTENDGHEKRSHPDDEEDDSSPGNDSKRREGSEKITKKPGRKPLTSEPTSKRKAQNRAAQRAFRERKEKHLKDLETKVEELEKASEAANHENSKLRLQVDRITTELNQYKQRVAVMTQHKAIPREKASFGHAAVNNLSDVSFQFDFPKFGALPGPPIKQSSSQPISPQHNGQKNSPARSTGSDSKSPRSTVRQPNQYDFAKYAGVFAPSVSNSTRTGSHASLDSVPFSVAAATSSPSASSNSNAGPSSSCGTSPEPFTQSPMSSKPLETLTTIGEEQPATATTDQPFAQFSHVDIASPSFDWLVLQNGGGHFDPQLFGDYRESQESILSNPTFDDFYFNDGLDVDFLTPYNAAPSDHDHAPKKNLIAEIDAQQNSIEDDVGKNQNMSCNQLWERLQDCPKAQNGEFDLDGLCSELTKKAKCSGSGPVVAERDFDSILKKYMGKDVSADCMASKLGISVNPEQSNGVTKP</sequence>
<comment type="similarity">
    <text evidence="4">Belongs to the bZIP family. YAP subfamily.</text>
</comment>
<feature type="compositionally biased region" description="Polar residues" evidence="5">
    <location>
        <begin position="48"/>
        <end position="66"/>
    </location>
</feature>
<feature type="region of interest" description="Disordered" evidence="5">
    <location>
        <begin position="340"/>
        <end position="375"/>
    </location>
</feature>
<dbReference type="PANTHER" id="PTHR40621">
    <property type="entry name" value="TRANSCRIPTION FACTOR KAPC-RELATED"/>
    <property type="match status" value="1"/>
</dbReference>
<dbReference type="PROSITE" id="PS50217">
    <property type="entry name" value="BZIP"/>
    <property type="match status" value="1"/>
</dbReference>